<sequence length="150" mass="17678">MARNNQQTINEFLLYTLNLKLTNRAWSWDAYGEDVVVLKLWAMQREKLPDGTDRIEVWSPPPWRKLVKIARNERRLNIDRLNEGGTTYAILRGGDGSDEREAWDYDADRLYKLSRVVVDHDGHEYAIVDCAISIDEFLIRRAQLRWLSRT</sequence>
<evidence type="ECO:0000313" key="1">
    <source>
        <dbReference type="EMBL" id="SIO42011.1"/>
    </source>
</evidence>
<dbReference type="EMBL" id="FSRU01000001">
    <property type="protein sequence ID" value="SIO42011.1"/>
    <property type="molecule type" value="Genomic_DNA"/>
</dbReference>
<dbReference type="AlphaFoldDB" id="A0A1N6K0H8"/>
<dbReference type="OrthoDB" id="9811869at2"/>
<dbReference type="Proteomes" id="UP000185151">
    <property type="component" value="Unassembled WGS sequence"/>
</dbReference>
<protein>
    <submittedName>
        <fullName evidence="2">Uncharacterized protein</fullName>
    </submittedName>
</protein>
<accession>A0A1N6K0H8</accession>
<dbReference type="Proteomes" id="UP000184693">
    <property type="component" value="Unassembled WGS sequence"/>
</dbReference>
<organism evidence="2 3">
    <name type="scientific">Paraburkholderia phenazinium</name>
    <dbReference type="NCBI Taxonomy" id="60549"/>
    <lineage>
        <taxon>Bacteria</taxon>
        <taxon>Pseudomonadati</taxon>
        <taxon>Pseudomonadota</taxon>
        <taxon>Betaproteobacteria</taxon>
        <taxon>Burkholderiales</taxon>
        <taxon>Burkholderiaceae</taxon>
        <taxon>Paraburkholderia</taxon>
    </lineage>
</organism>
<dbReference type="RefSeq" id="WP_074267582.1">
    <property type="nucleotide sequence ID" value="NZ_FSRM01000002.1"/>
</dbReference>
<reference evidence="3 4" key="1">
    <citation type="submission" date="2016-11" db="EMBL/GenBank/DDBJ databases">
        <authorList>
            <person name="Jaros S."/>
            <person name="Januszkiewicz K."/>
            <person name="Wedrychowicz H."/>
        </authorList>
    </citation>
    <scope>NUCLEOTIDE SEQUENCE [LARGE SCALE GENOMIC DNA]</scope>
    <source>
        <strain evidence="2 3">GAS86</strain>
        <strain evidence="1 4">GAS95</strain>
    </source>
</reference>
<gene>
    <name evidence="1" type="ORF">SAMN05444165_3019</name>
    <name evidence="2" type="ORF">SAMN05444168_5638</name>
</gene>
<evidence type="ECO:0000313" key="2">
    <source>
        <dbReference type="EMBL" id="SIO50019.1"/>
    </source>
</evidence>
<evidence type="ECO:0000313" key="4">
    <source>
        <dbReference type="Proteomes" id="UP000185151"/>
    </source>
</evidence>
<name>A0A1N6K0H8_9BURK</name>
<evidence type="ECO:0000313" key="3">
    <source>
        <dbReference type="Proteomes" id="UP000184693"/>
    </source>
</evidence>
<proteinExistence type="predicted"/>
<keyword evidence="4" id="KW-1185">Reference proteome</keyword>
<dbReference type="EMBL" id="FSRM01000002">
    <property type="protein sequence ID" value="SIO50019.1"/>
    <property type="molecule type" value="Genomic_DNA"/>
</dbReference>